<gene>
    <name evidence="10" type="primary">purC_1</name>
    <name evidence="8" type="synonym">purC</name>
    <name evidence="10" type="ORF">Srubr_04930</name>
</gene>
<keyword evidence="3 8" id="KW-0436">Ligase</keyword>
<evidence type="ECO:0000313" key="10">
    <source>
        <dbReference type="EMBL" id="GHI50647.1"/>
    </source>
</evidence>
<evidence type="ECO:0000256" key="4">
    <source>
        <dbReference type="ARBA" id="ARBA00022741"/>
    </source>
</evidence>
<accession>A0ABQ3R488</accession>
<keyword evidence="6 8" id="KW-0067">ATP-binding</keyword>
<keyword evidence="5 8" id="KW-0658">Purine biosynthesis</keyword>
<evidence type="ECO:0000256" key="2">
    <source>
        <dbReference type="ARBA" id="ARBA00010190"/>
    </source>
</evidence>
<evidence type="ECO:0000313" key="11">
    <source>
        <dbReference type="Proteomes" id="UP000646738"/>
    </source>
</evidence>
<name>A0ABQ3R488_STRRR</name>
<dbReference type="Gene3D" id="3.30.200.20">
    <property type="entry name" value="Phosphorylase Kinase, domain 1"/>
    <property type="match status" value="1"/>
</dbReference>
<evidence type="ECO:0000259" key="9">
    <source>
        <dbReference type="Pfam" id="PF01259"/>
    </source>
</evidence>
<reference evidence="11" key="1">
    <citation type="submission" date="2023-07" db="EMBL/GenBank/DDBJ databases">
        <title>Whole genome shotgun sequence of Streptomyces achromogenes subsp. rubradiris NBRC 14000.</title>
        <authorList>
            <person name="Komaki H."/>
            <person name="Tamura T."/>
        </authorList>
    </citation>
    <scope>NUCLEOTIDE SEQUENCE [LARGE SCALE GENOMIC DNA]</scope>
    <source>
        <strain evidence="11">NBRC 14000</strain>
    </source>
</reference>
<keyword evidence="11" id="KW-1185">Reference proteome</keyword>
<comment type="catalytic activity">
    <reaction evidence="7 8">
        <text>5-amino-1-(5-phospho-D-ribosyl)imidazole-4-carboxylate + L-aspartate + ATP = (2S)-2-[5-amino-1-(5-phospho-beta-D-ribosyl)imidazole-4-carboxamido]succinate + ADP + phosphate + 2 H(+)</text>
        <dbReference type="Rhea" id="RHEA:22628"/>
        <dbReference type="ChEBI" id="CHEBI:15378"/>
        <dbReference type="ChEBI" id="CHEBI:29991"/>
        <dbReference type="ChEBI" id="CHEBI:30616"/>
        <dbReference type="ChEBI" id="CHEBI:43474"/>
        <dbReference type="ChEBI" id="CHEBI:58443"/>
        <dbReference type="ChEBI" id="CHEBI:77657"/>
        <dbReference type="ChEBI" id="CHEBI:456216"/>
        <dbReference type="EC" id="6.3.2.6"/>
    </reaction>
</comment>
<protein>
    <recommendedName>
        <fullName evidence="8">Phosphoribosylaminoimidazole-succinocarboxamide synthase</fullName>
        <ecNumber evidence="8">6.3.2.6</ecNumber>
    </recommendedName>
    <alternativeName>
        <fullName evidence="8">SAICAR synthetase</fullName>
    </alternativeName>
</protein>
<dbReference type="PANTHER" id="PTHR43700">
    <property type="entry name" value="PHOSPHORIBOSYLAMINOIMIDAZOLE-SUCCINOCARBOXAMIDE SYNTHASE"/>
    <property type="match status" value="1"/>
</dbReference>
<comment type="similarity">
    <text evidence="2 8">Belongs to the SAICAR synthetase family.</text>
</comment>
<proteinExistence type="inferred from homology"/>
<evidence type="ECO:0000256" key="6">
    <source>
        <dbReference type="ARBA" id="ARBA00022840"/>
    </source>
</evidence>
<dbReference type="Gene3D" id="3.30.470.20">
    <property type="entry name" value="ATP-grasp fold, B domain"/>
    <property type="match status" value="1"/>
</dbReference>
<evidence type="ECO:0000256" key="8">
    <source>
        <dbReference type="HAMAP-Rule" id="MF_00137"/>
    </source>
</evidence>
<dbReference type="InterPro" id="IPR028923">
    <property type="entry name" value="SAICAR_synt/ADE2_N"/>
</dbReference>
<keyword evidence="4 8" id="KW-0547">Nucleotide-binding</keyword>
<organism evidence="10 11">
    <name type="scientific">Streptomyces rubradiris</name>
    <name type="common">Streptomyces achromogenes subsp. rubradiris</name>
    <dbReference type="NCBI Taxonomy" id="285531"/>
    <lineage>
        <taxon>Bacteria</taxon>
        <taxon>Bacillati</taxon>
        <taxon>Actinomycetota</taxon>
        <taxon>Actinomycetes</taxon>
        <taxon>Kitasatosporales</taxon>
        <taxon>Streptomycetaceae</taxon>
        <taxon>Streptomyces</taxon>
    </lineage>
</organism>
<dbReference type="RefSeq" id="WP_189993188.1">
    <property type="nucleotide sequence ID" value="NZ_BNCB01000005.1"/>
</dbReference>
<dbReference type="Pfam" id="PF01259">
    <property type="entry name" value="SAICAR_synt"/>
    <property type="match status" value="1"/>
</dbReference>
<evidence type="ECO:0000256" key="3">
    <source>
        <dbReference type="ARBA" id="ARBA00022598"/>
    </source>
</evidence>
<dbReference type="EMBL" id="BNEA01000001">
    <property type="protein sequence ID" value="GHI50647.1"/>
    <property type="molecule type" value="Genomic_DNA"/>
</dbReference>
<dbReference type="PANTHER" id="PTHR43700:SF1">
    <property type="entry name" value="PHOSPHORIBOSYLAMINOIMIDAZOLE-SUCCINOCARBOXAMIDE SYNTHASE"/>
    <property type="match status" value="1"/>
</dbReference>
<dbReference type="SUPFAM" id="SSF56104">
    <property type="entry name" value="SAICAR synthase-like"/>
    <property type="match status" value="1"/>
</dbReference>
<evidence type="ECO:0000256" key="5">
    <source>
        <dbReference type="ARBA" id="ARBA00022755"/>
    </source>
</evidence>
<evidence type="ECO:0000256" key="7">
    <source>
        <dbReference type="ARBA" id="ARBA00048475"/>
    </source>
</evidence>
<comment type="caution">
    <text evidence="10">The sequence shown here is derived from an EMBL/GenBank/DDBJ whole genome shotgun (WGS) entry which is preliminary data.</text>
</comment>
<dbReference type="HAMAP" id="MF_00137">
    <property type="entry name" value="SAICAR_synth"/>
    <property type="match status" value="1"/>
</dbReference>
<evidence type="ECO:0000256" key="1">
    <source>
        <dbReference type="ARBA" id="ARBA00004672"/>
    </source>
</evidence>
<feature type="domain" description="SAICAR synthetase/ADE2 N-terminal" evidence="9">
    <location>
        <begin position="26"/>
        <end position="252"/>
    </location>
</feature>
<sequence length="334" mass="37022">MPKRFSTKDLDVRRAPADGRTGVGSFRFTDDYSVFHYGKMPDSVPGKGEACCRIAAFNFGLLAEAGVPSHFRAFHPPDRLEFDLLRVVDPRERPLGPGDVNHLVPLQVIFRTMLPEGSSVLRRLRLGRLEPADIGLTHAPAPGTVLERPVIEYTTKLEEIDRFVRRDEAAAIGGLDAEQQTELEDRTRLVAEVVAAHARRVGLVLADGKVEYGRDARGRLILVDHAGTPDEARLLLDGAHADKQVLRDHYAATGLQSRVEEWVREGRPRSAWPAPDPLPREVVELVGEMYRSLCELWTGTRVWGAQDLDRVLDRLAALAPGTRRTEPGAGAAWT</sequence>
<comment type="pathway">
    <text evidence="1 8">Purine metabolism; IMP biosynthesis via de novo pathway; 5-amino-1-(5-phospho-D-ribosyl)imidazole-4-carboxamide from 5-amino-1-(5-phospho-D-ribosyl)imidazole-4-carboxylate: step 1/2.</text>
</comment>
<dbReference type="EC" id="6.3.2.6" evidence="8"/>
<dbReference type="Proteomes" id="UP000646738">
    <property type="component" value="Unassembled WGS sequence"/>
</dbReference>